<evidence type="ECO:0000256" key="9">
    <source>
        <dbReference type="ARBA" id="ARBA00023277"/>
    </source>
</evidence>
<keyword evidence="9 11" id="KW-0119">Carbohydrate metabolism</keyword>
<evidence type="ECO:0000259" key="14">
    <source>
        <dbReference type="PROSITE" id="PS51164"/>
    </source>
</evidence>
<comment type="pathway">
    <text evidence="3">Glycan degradation; xylan degradation.</text>
</comment>
<dbReference type="GO" id="GO:0045493">
    <property type="term" value="P:xylan catabolic process"/>
    <property type="evidence" value="ECO:0007669"/>
    <property type="project" value="UniProtKB-KW"/>
</dbReference>
<comment type="caution">
    <text evidence="16">The sequence shown here is derived from an EMBL/GenBank/DDBJ whole genome shotgun (WGS) entry which is preliminary data.</text>
</comment>
<dbReference type="SMART" id="SM00236">
    <property type="entry name" value="fCBD"/>
    <property type="match status" value="1"/>
</dbReference>
<evidence type="ECO:0000256" key="13">
    <source>
        <dbReference type="SAM" id="SignalP"/>
    </source>
</evidence>
<dbReference type="Pfam" id="PF00331">
    <property type="entry name" value="Glyco_hydro_10"/>
    <property type="match status" value="1"/>
</dbReference>
<feature type="signal peptide" evidence="13">
    <location>
        <begin position="1"/>
        <end position="16"/>
    </location>
</feature>
<evidence type="ECO:0000256" key="3">
    <source>
        <dbReference type="ARBA" id="ARBA00004851"/>
    </source>
</evidence>
<dbReference type="Pfam" id="PF00734">
    <property type="entry name" value="CBM_1"/>
    <property type="match status" value="1"/>
</dbReference>
<dbReference type="EMBL" id="APWK03000099">
    <property type="protein sequence ID" value="PHH51277.1"/>
    <property type="molecule type" value="Genomic_DNA"/>
</dbReference>
<sequence length="534" mass="56177">MRFTASTLLMASTAMAASNLGGLNQMAKAAGKMYFGTATDNSELTDTAFVEMLKDPQMWGALTPGNTQKWQYTEKTQGVFTFADGDVIADLAASQNMLLRCHTLVWYSQLPQWVTSGTWTKDTLTKVMETHITNEVKHYQGKCYSWDVVNEALEENGTFRDNVFHKNIGEEYIPLAFQYAAAADSTAKLYYNDYNIETSGAKAKAAVSIVESVKAAGAPIHGVGLQAHLIVGQVSPKASYVETLQSFLDAGVEEVAYTELDIRHSSLPPSDSALAKQGDDYAAVVGACMDVAKCIGVTIWGFTDKHSWVPNTFKGAGDALLFDKELQPKPAYHSVSALLAAAGPSTAITVTATASATMTAAQIQAATPNPNSEEETCEADDDNETTPSSSSGAQGPAATNPSTSDEDDSCDPEDEDPTTSYTPSTPGSQPSSNPSTPTTPVSTQNEDDTCDPEEDEPAYSSTPNSAPSSAPSSARPSAAASGTTPPSSAQTGSNTGSGTAGQFQQCGGNSYNGPTACAAGFTCTVQNEYYSQCL</sequence>
<keyword evidence="5" id="KW-0964">Secreted</keyword>
<proteinExistence type="inferred from homology"/>
<dbReference type="SUPFAM" id="SSF51445">
    <property type="entry name" value="(Trans)glycosidases"/>
    <property type="match status" value="1"/>
</dbReference>
<evidence type="ECO:0000256" key="10">
    <source>
        <dbReference type="ARBA" id="ARBA00023326"/>
    </source>
</evidence>
<keyword evidence="17" id="KW-1185">Reference proteome</keyword>
<dbReference type="InterPro" id="IPR001000">
    <property type="entry name" value="GH10_dom"/>
</dbReference>
<dbReference type="PANTHER" id="PTHR31490:SF35">
    <property type="entry name" value="ENDO-1,4-BETA-XYLANASE"/>
    <property type="match status" value="1"/>
</dbReference>
<comment type="catalytic activity">
    <reaction evidence="1 11">
        <text>Endohydrolysis of (1-&gt;4)-beta-D-xylosidic linkages in xylans.</text>
        <dbReference type="EC" id="3.2.1.8"/>
    </reaction>
</comment>
<evidence type="ECO:0000256" key="11">
    <source>
        <dbReference type="RuleBase" id="RU361174"/>
    </source>
</evidence>
<dbReference type="InterPro" id="IPR000254">
    <property type="entry name" value="CBD"/>
</dbReference>
<feature type="domain" description="GH10" evidence="15">
    <location>
        <begin position="17"/>
        <end position="338"/>
    </location>
</feature>
<feature type="domain" description="CBM1" evidence="14">
    <location>
        <begin position="498"/>
        <end position="534"/>
    </location>
</feature>
<dbReference type="STRING" id="1035309.A0A2C5WZ42"/>
<comment type="similarity">
    <text evidence="4 11">Belongs to the glycosyl hydrolase 10 (cellulase F) family.</text>
</comment>
<reference evidence="16 17" key="2">
    <citation type="journal article" date="2013" name="IMA Fungus">
        <title>IMA Genome-F 1: Ceratocystis fimbriata: Draft nuclear genome sequence for the plant pathogen, Ceratocystis fimbriata.</title>
        <authorList>
            <person name="Wilken P.M."/>
            <person name="Steenkamp E.T."/>
            <person name="Wingfield M.J."/>
            <person name="de Beer Z.W."/>
            <person name="Wingfield B.D."/>
        </authorList>
    </citation>
    <scope>NUCLEOTIDE SEQUENCE [LARGE SCALE GENOMIC DNA]</scope>
    <source>
        <strain evidence="16 17">CBS 114723</strain>
    </source>
</reference>
<dbReference type="SMART" id="SM00633">
    <property type="entry name" value="Glyco_10"/>
    <property type="match status" value="1"/>
</dbReference>
<dbReference type="InterPro" id="IPR017853">
    <property type="entry name" value="GH"/>
</dbReference>
<evidence type="ECO:0000256" key="4">
    <source>
        <dbReference type="ARBA" id="ARBA00007495"/>
    </source>
</evidence>
<feature type="region of interest" description="Disordered" evidence="12">
    <location>
        <begin position="362"/>
        <end position="509"/>
    </location>
</feature>
<dbReference type="Proteomes" id="UP000222788">
    <property type="component" value="Unassembled WGS sequence"/>
</dbReference>
<dbReference type="InterPro" id="IPR044846">
    <property type="entry name" value="GH10"/>
</dbReference>
<evidence type="ECO:0000256" key="12">
    <source>
        <dbReference type="SAM" id="MobiDB-lite"/>
    </source>
</evidence>
<evidence type="ECO:0000256" key="8">
    <source>
        <dbReference type="ARBA" id="ARBA00022801"/>
    </source>
</evidence>
<name>A0A2C5WZ42_9PEZI</name>
<evidence type="ECO:0000259" key="15">
    <source>
        <dbReference type="PROSITE" id="PS51760"/>
    </source>
</evidence>
<feature type="compositionally biased region" description="Acidic residues" evidence="12">
    <location>
        <begin position="445"/>
        <end position="457"/>
    </location>
</feature>
<evidence type="ECO:0000256" key="2">
    <source>
        <dbReference type="ARBA" id="ARBA00004613"/>
    </source>
</evidence>
<dbReference type="PANTHER" id="PTHR31490">
    <property type="entry name" value="GLYCOSYL HYDROLASE"/>
    <property type="match status" value="1"/>
</dbReference>
<dbReference type="GO" id="GO:0031176">
    <property type="term" value="F:endo-1,4-beta-xylanase activity"/>
    <property type="evidence" value="ECO:0007669"/>
    <property type="project" value="UniProtKB-EC"/>
</dbReference>
<keyword evidence="10 11" id="KW-0624">Polysaccharide degradation</keyword>
<evidence type="ECO:0000313" key="17">
    <source>
        <dbReference type="Proteomes" id="UP000222788"/>
    </source>
</evidence>
<feature type="compositionally biased region" description="Acidic residues" evidence="12">
    <location>
        <begin position="372"/>
        <end position="384"/>
    </location>
</feature>
<keyword evidence="7 13" id="KW-0732">Signal</keyword>
<evidence type="ECO:0000256" key="6">
    <source>
        <dbReference type="ARBA" id="ARBA00022651"/>
    </source>
</evidence>
<keyword evidence="11 16" id="KW-0326">Glycosidase</keyword>
<dbReference type="AlphaFoldDB" id="A0A2C5WZ42"/>
<feature type="compositionally biased region" description="Low complexity" evidence="12">
    <location>
        <begin position="385"/>
        <end position="403"/>
    </location>
</feature>
<dbReference type="InterPro" id="IPR035971">
    <property type="entry name" value="CBD_sf"/>
</dbReference>
<dbReference type="OrthoDB" id="3055998at2759"/>
<feature type="compositionally biased region" description="Polar residues" evidence="12">
    <location>
        <begin position="490"/>
        <end position="509"/>
    </location>
</feature>
<feature type="compositionally biased region" description="Low complexity" evidence="12">
    <location>
        <begin position="458"/>
        <end position="489"/>
    </location>
</feature>
<evidence type="ECO:0000256" key="7">
    <source>
        <dbReference type="ARBA" id="ARBA00022729"/>
    </source>
</evidence>
<dbReference type="SUPFAM" id="SSF57180">
    <property type="entry name" value="Cellulose-binding domain"/>
    <property type="match status" value="1"/>
</dbReference>
<feature type="chain" id="PRO_5012089808" description="Beta-xylanase" evidence="13">
    <location>
        <begin position="17"/>
        <end position="534"/>
    </location>
</feature>
<dbReference type="EC" id="3.2.1.8" evidence="11"/>
<reference evidence="16 17" key="1">
    <citation type="journal article" date="2013" name="Fungal Biol.">
        <title>Analysis of microsatellite markers in the genome of the plant pathogen Ceratocystis fimbriata.</title>
        <authorList>
            <person name="Simpson M.C."/>
            <person name="Wilken P.M."/>
            <person name="Coetzee M.P."/>
            <person name="Wingfield M.J."/>
            <person name="Wingfield B.D."/>
        </authorList>
    </citation>
    <scope>NUCLEOTIDE SEQUENCE [LARGE SCALE GENOMIC DNA]</scope>
    <source>
        <strain evidence="16 17">CBS 114723</strain>
    </source>
</reference>
<feature type="compositionally biased region" description="Low complexity" evidence="12">
    <location>
        <begin position="418"/>
        <end position="443"/>
    </location>
</feature>
<evidence type="ECO:0000256" key="5">
    <source>
        <dbReference type="ARBA" id="ARBA00022525"/>
    </source>
</evidence>
<comment type="subcellular location">
    <subcellularLocation>
        <location evidence="2">Secreted</location>
    </subcellularLocation>
</comment>
<keyword evidence="6 16" id="KW-0858">Xylan degradation</keyword>
<dbReference type="GO" id="GO:0030248">
    <property type="term" value="F:cellulose binding"/>
    <property type="evidence" value="ECO:0007669"/>
    <property type="project" value="InterPro"/>
</dbReference>
<dbReference type="PRINTS" id="PR00134">
    <property type="entry name" value="GLHYDRLASE10"/>
</dbReference>
<accession>A0A2C5WZ42</accession>
<evidence type="ECO:0000256" key="1">
    <source>
        <dbReference type="ARBA" id="ARBA00000681"/>
    </source>
</evidence>
<protein>
    <recommendedName>
        <fullName evidence="11">Beta-xylanase</fullName>
        <ecNumber evidence="11">3.2.1.8</ecNumber>
    </recommendedName>
</protein>
<evidence type="ECO:0000313" key="16">
    <source>
        <dbReference type="EMBL" id="PHH51277.1"/>
    </source>
</evidence>
<keyword evidence="8 11" id="KW-0378">Hydrolase</keyword>
<dbReference type="PROSITE" id="PS00562">
    <property type="entry name" value="CBM1_1"/>
    <property type="match status" value="1"/>
</dbReference>
<dbReference type="PROSITE" id="PS51760">
    <property type="entry name" value="GH10_2"/>
    <property type="match status" value="1"/>
</dbReference>
<dbReference type="PROSITE" id="PS51164">
    <property type="entry name" value="CBM1_2"/>
    <property type="match status" value="1"/>
</dbReference>
<dbReference type="Gene3D" id="3.20.20.80">
    <property type="entry name" value="Glycosidases"/>
    <property type="match status" value="1"/>
</dbReference>
<organism evidence="16 17">
    <name type="scientific">Ceratocystis fimbriata CBS 114723</name>
    <dbReference type="NCBI Taxonomy" id="1035309"/>
    <lineage>
        <taxon>Eukaryota</taxon>
        <taxon>Fungi</taxon>
        <taxon>Dikarya</taxon>
        <taxon>Ascomycota</taxon>
        <taxon>Pezizomycotina</taxon>
        <taxon>Sordariomycetes</taxon>
        <taxon>Hypocreomycetidae</taxon>
        <taxon>Microascales</taxon>
        <taxon>Ceratocystidaceae</taxon>
        <taxon>Ceratocystis</taxon>
    </lineage>
</organism>
<dbReference type="GO" id="GO:0005576">
    <property type="term" value="C:extracellular region"/>
    <property type="evidence" value="ECO:0007669"/>
    <property type="project" value="UniProtKB-SubCell"/>
</dbReference>
<gene>
    <name evidence="16" type="primary">xyn1</name>
    <name evidence="16" type="ORF">CFIMG_006138RA</name>
</gene>
<feature type="compositionally biased region" description="Acidic residues" evidence="12">
    <location>
        <begin position="404"/>
        <end position="417"/>
    </location>
</feature>